<gene>
    <name evidence="15" type="ORF">KCU98_g9838</name>
</gene>
<evidence type="ECO:0000256" key="2">
    <source>
        <dbReference type="ARBA" id="ARBA00004906"/>
    </source>
</evidence>
<dbReference type="InterPro" id="IPR013083">
    <property type="entry name" value="Znf_RING/FYVE/PHD"/>
</dbReference>
<evidence type="ECO:0000313" key="16">
    <source>
        <dbReference type="Proteomes" id="UP000729357"/>
    </source>
</evidence>
<dbReference type="PANTHER" id="PTHR45768">
    <property type="entry name" value="E3 UBIQUITIN-PROTEIN LIGASE RNF13-LIKE"/>
    <property type="match status" value="1"/>
</dbReference>
<comment type="caution">
    <text evidence="15">The sequence shown here is derived from an EMBL/GenBank/DDBJ whole genome shotgun (WGS) entry which is preliminary data.</text>
</comment>
<evidence type="ECO:0000256" key="7">
    <source>
        <dbReference type="ARBA" id="ARBA00022786"/>
    </source>
</evidence>
<dbReference type="Gene3D" id="3.30.40.10">
    <property type="entry name" value="Zinc/RING finger domain, C3HC4 (zinc finger)"/>
    <property type="match status" value="1"/>
</dbReference>
<feature type="compositionally biased region" description="Polar residues" evidence="12">
    <location>
        <begin position="489"/>
        <end position="508"/>
    </location>
</feature>
<keyword evidence="10 13" id="KW-0472">Membrane</keyword>
<name>A0A9P8FMN1_AURME</name>
<dbReference type="GO" id="GO:0016740">
    <property type="term" value="F:transferase activity"/>
    <property type="evidence" value="ECO:0007669"/>
    <property type="project" value="UniProtKB-KW"/>
</dbReference>
<protein>
    <recommendedName>
        <fullName evidence="14">RING-type domain-containing protein</fullName>
    </recommendedName>
</protein>
<dbReference type="PANTHER" id="PTHR45768:SF18">
    <property type="entry name" value="RING-H2 FINGER PROTEIN ATL47-RELATED"/>
    <property type="match status" value="1"/>
</dbReference>
<proteinExistence type="predicted"/>
<feature type="region of interest" description="Disordered" evidence="12">
    <location>
        <begin position="439"/>
        <end position="541"/>
    </location>
</feature>
<keyword evidence="9 13" id="KW-1133">Transmembrane helix</keyword>
<evidence type="ECO:0000256" key="8">
    <source>
        <dbReference type="ARBA" id="ARBA00022833"/>
    </source>
</evidence>
<dbReference type="SMART" id="SM00184">
    <property type="entry name" value="RING"/>
    <property type="match status" value="1"/>
</dbReference>
<dbReference type="PROSITE" id="PS50089">
    <property type="entry name" value="ZF_RING_2"/>
    <property type="match status" value="1"/>
</dbReference>
<keyword evidence="8" id="KW-0862">Zinc</keyword>
<evidence type="ECO:0000256" key="13">
    <source>
        <dbReference type="SAM" id="Phobius"/>
    </source>
</evidence>
<reference evidence="15" key="2">
    <citation type="submission" date="2021-08" db="EMBL/GenBank/DDBJ databases">
        <authorList>
            <person name="Gostincar C."/>
            <person name="Sun X."/>
            <person name="Song Z."/>
            <person name="Gunde-Cimerman N."/>
        </authorList>
    </citation>
    <scope>NUCLEOTIDE SEQUENCE</scope>
    <source>
        <strain evidence="15">EXF-9298</strain>
    </source>
</reference>
<keyword evidence="16" id="KW-1185">Reference proteome</keyword>
<dbReference type="GO" id="GO:0016020">
    <property type="term" value="C:membrane"/>
    <property type="evidence" value="ECO:0007669"/>
    <property type="project" value="UniProtKB-SubCell"/>
</dbReference>
<keyword evidence="7" id="KW-0833">Ubl conjugation pathway</keyword>
<evidence type="ECO:0000256" key="10">
    <source>
        <dbReference type="ARBA" id="ARBA00023136"/>
    </source>
</evidence>
<evidence type="ECO:0000256" key="9">
    <source>
        <dbReference type="ARBA" id="ARBA00022989"/>
    </source>
</evidence>
<accession>A0A9P8FMN1</accession>
<feature type="transmembrane region" description="Helical" evidence="13">
    <location>
        <begin position="279"/>
        <end position="304"/>
    </location>
</feature>
<evidence type="ECO:0000313" key="15">
    <source>
        <dbReference type="EMBL" id="KAG9977781.1"/>
    </source>
</evidence>
<reference evidence="15" key="1">
    <citation type="journal article" date="2021" name="J Fungi (Basel)">
        <title>Virulence traits and population genomics of the black yeast Aureobasidium melanogenum.</title>
        <authorList>
            <person name="Cernosa A."/>
            <person name="Sun X."/>
            <person name="Gostincar C."/>
            <person name="Fang C."/>
            <person name="Gunde-Cimerman N."/>
            <person name="Song Z."/>
        </authorList>
    </citation>
    <scope>NUCLEOTIDE SEQUENCE</scope>
    <source>
        <strain evidence="15">EXF-9298</strain>
    </source>
</reference>
<evidence type="ECO:0000259" key="14">
    <source>
        <dbReference type="PROSITE" id="PS50089"/>
    </source>
</evidence>
<dbReference type="EMBL" id="JAHFXS010001393">
    <property type="protein sequence ID" value="KAG9977781.1"/>
    <property type="molecule type" value="Genomic_DNA"/>
</dbReference>
<keyword evidence="3" id="KW-0808">Transferase</keyword>
<keyword evidence="5" id="KW-0479">Metal-binding</keyword>
<dbReference type="Proteomes" id="UP000729357">
    <property type="component" value="Unassembled WGS sequence"/>
</dbReference>
<feature type="domain" description="RING-type" evidence="14">
    <location>
        <begin position="369"/>
        <end position="412"/>
    </location>
</feature>
<evidence type="ECO:0000256" key="5">
    <source>
        <dbReference type="ARBA" id="ARBA00022723"/>
    </source>
</evidence>
<dbReference type="AlphaFoldDB" id="A0A9P8FMN1"/>
<comment type="subcellular location">
    <subcellularLocation>
        <location evidence="1">Membrane</location>
        <topology evidence="1">Single-pass membrane protein</topology>
    </subcellularLocation>
</comment>
<feature type="compositionally biased region" description="Polar residues" evidence="12">
    <location>
        <begin position="470"/>
        <end position="481"/>
    </location>
</feature>
<dbReference type="CDD" id="cd16454">
    <property type="entry name" value="RING-H2_PA-TM-RING"/>
    <property type="match status" value="1"/>
</dbReference>
<dbReference type="InterPro" id="IPR001841">
    <property type="entry name" value="Znf_RING"/>
</dbReference>
<organism evidence="15 16">
    <name type="scientific">Aureobasidium melanogenum</name>
    <name type="common">Aureobasidium pullulans var. melanogenum</name>
    <dbReference type="NCBI Taxonomy" id="46634"/>
    <lineage>
        <taxon>Eukaryota</taxon>
        <taxon>Fungi</taxon>
        <taxon>Dikarya</taxon>
        <taxon>Ascomycota</taxon>
        <taxon>Pezizomycotina</taxon>
        <taxon>Dothideomycetes</taxon>
        <taxon>Dothideomycetidae</taxon>
        <taxon>Dothideales</taxon>
        <taxon>Saccotheciaceae</taxon>
        <taxon>Aureobasidium</taxon>
    </lineage>
</organism>
<dbReference type="Pfam" id="PF13639">
    <property type="entry name" value="zf-RING_2"/>
    <property type="match status" value="1"/>
</dbReference>
<keyword evidence="6 11" id="KW-0863">Zinc-finger</keyword>
<evidence type="ECO:0000256" key="12">
    <source>
        <dbReference type="SAM" id="MobiDB-lite"/>
    </source>
</evidence>
<sequence length="552" mass="59979">MRRDSLATIRRPGRVTRLAANRIFVFILASAFAFIVHVPILLLILICHGSTHRRVLTQSYSWLSGPLLCCIRPLDHLLTMTSLRIDTYDESSTKLVPQSVAFGVPQDTNVRTLNSASQSSQSLGFLYVPDVAAVCAQPVPQNVTRFRDLPPTNSIVAIAPWLSPSCTLSYLQAASNDMAAAFVFYVPDQTDPPLAPVNSPTWDLGDGGHWKSAVAYPVYAIDSAVGIMTIQQLALYSGNASSVLSPQDLAEHGIDPDTHLRLLCDINTNSGGGTNLPSIWIFLLIILAILIVLIGALSLTMHVLQRRRRNDLRARIARGEVDIQALGLGKLTVPQEIIDQMCTYTPSANAVVLAKGSAQASPPLEQSTCAICLDDFTESQSQVRELPCRHVFHTNCIDLFLLDTSSMCPLCKQSVLPKGYIPGKITNAHVRRERYLRRNAARRARHAAAAAAAGSDTPNSSNLIFGPQARPSTSAGGSPSTHAPPIEMTSISQHYSAHATQSGPNTSQGRREWARRRALAMSGLQSSSANESDPELRTSKARKLLRKVFPNL</sequence>
<feature type="transmembrane region" description="Helical" evidence="13">
    <location>
        <begin position="21"/>
        <end position="46"/>
    </location>
</feature>
<keyword evidence="4 13" id="KW-0812">Transmembrane</keyword>
<dbReference type="SUPFAM" id="SSF57850">
    <property type="entry name" value="RING/U-box"/>
    <property type="match status" value="1"/>
</dbReference>
<evidence type="ECO:0000256" key="11">
    <source>
        <dbReference type="PROSITE-ProRule" id="PRU00175"/>
    </source>
</evidence>
<evidence type="ECO:0000256" key="1">
    <source>
        <dbReference type="ARBA" id="ARBA00004167"/>
    </source>
</evidence>
<evidence type="ECO:0000256" key="3">
    <source>
        <dbReference type="ARBA" id="ARBA00022679"/>
    </source>
</evidence>
<dbReference type="GO" id="GO:0008270">
    <property type="term" value="F:zinc ion binding"/>
    <property type="evidence" value="ECO:0007669"/>
    <property type="project" value="UniProtKB-KW"/>
</dbReference>
<evidence type="ECO:0000256" key="4">
    <source>
        <dbReference type="ARBA" id="ARBA00022692"/>
    </source>
</evidence>
<comment type="pathway">
    <text evidence="2">Protein modification; protein ubiquitination.</text>
</comment>
<evidence type="ECO:0000256" key="6">
    <source>
        <dbReference type="ARBA" id="ARBA00022771"/>
    </source>
</evidence>
<feature type="non-terminal residue" evidence="15">
    <location>
        <position position="552"/>
    </location>
</feature>